<gene>
    <name evidence="1" type="ORF">ENX07_05380</name>
</gene>
<reference evidence="1" key="1">
    <citation type="journal article" date="2020" name="mSystems">
        <title>Genome- and Community-Level Interaction Insights into Carbon Utilization and Element Cycling Functions of Hydrothermarchaeota in Hydrothermal Sediment.</title>
        <authorList>
            <person name="Zhou Z."/>
            <person name="Liu Y."/>
            <person name="Xu W."/>
            <person name="Pan J."/>
            <person name="Luo Z.H."/>
            <person name="Li M."/>
        </authorList>
    </citation>
    <scope>NUCLEOTIDE SEQUENCE [LARGE SCALE GENOMIC DNA]</scope>
    <source>
        <strain evidence="1">SpSt-906</strain>
    </source>
</reference>
<sequence length="301" mass="34866">MNRLIFIALIFSLLTAQTEETLKTPRDTTKEKRPYEIGEEVIKGERPYLITEKKLFATPRFNPFLLIEEKIRPSGFIYDEKLYYTIDSLTIPSLFITANYLRVPVKRRLVYGDVLILFPHFERTVANWRLVIFDSRGEEVRRMEGKGVPPPTLIWDGRKNNGEIIIPGEIYSFLFFAYDALGNETKIAGEPVKISGIFYEEKGEKIISVALRDALPAENQEVKEEAKEILDEVANLVKENFKKEITCFLYADREELLAPWSEILERELRSRILLPKGALVIVPRFLPGLTPKYSRVEIHIK</sequence>
<accession>A0A7C3UQ13</accession>
<dbReference type="Gene3D" id="2.60.40.4070">
    <property type="match status" value="1"/>
</dbReference>
<dbReference type="AlphaFoldDB" id="A0A7C3UQ13"/>
<dbReference type="EMBL" id="DTMQ01000037">
    <property type="protein sequence ID" value="HGE99484.1"/>
    <property type="molecule type" value="Genomic_DNA"/>
</dbReference>
<comment type="caution">
    <text evidence="1">The sequence shown here is derived from an EMBL/GenBank/DDBJ whole genome shotgun (WGS) entry which is preliminary data.</text>
</comment>
<protein>
    <submittedName>
        <fullName evidence="1">Uncharacterized protein</fullName>
    </submittedName>
</protein>
<evidence type="ECO:0000313" key="1">
    <source>
        <dbReference type="EMBL" id="HGE99484.1"/>
    </source>
</evidence>
<name>A0A7C3UQ13_UNCW3</name>
<proteinExistence type="predicted"/>
<organism evidence="1">
    <name type="scientific">candidate division WOR-3 bacterium</name>
    <dbReference type="NCBI Taxonomy" id="2052148"/>
    <lineage>
        <taxon>Bacteria</taxon>
        <taxon>Bacteria division WOR-3</taxon>
    </lineage>
</organism>